<reference evidence="9" key="1">
    <citation type="journal article" date="2021" name="PeerJ">
        <title>Extensive microbial diversity within the chicken gut microbiome revealed by metagenomics and culture.</title>
        <authorList>
            <person name="Gilroy R."/>
            <person name="Ravi A."/>
            <person name="Getino M."/>
            <person name="Pursley I."/>
            <person name="Horton D.L."/>
            <person name="Alikhan N.F."/>
            <person name="Baker D."/>
            <person name="Gharbi K."/>
            <person name="Hall N."/>
            <person name="Watson M."/>
            <person name="Adriaenssens E.M."/>
            <person name="Foster-Nyarko E."/>
            <person name="Jarju S."/>
            <person name="Secka A."/>
            <person name="Antonio M."/>
            <person name="Oren A."/>
            <person name="Chaudhuri R.R."/>
            <person name="La Ragione R."/>
            <person name="Hildebrand F."/>
            <person name="Pallen M.J."/>
        </authorList>
    </citation>
    <scope>NUCLEOTIDE SEQUENCE</scope>
    <source>
        <strain evidence="9">B5-657</strain>
    </source>
</reference>
<dbReference type="EC" id="3.4.21.89" evidence="4 7"/>
<feature type="domain" description="Peptidase S26" evidence="8">
    <location>
        <begin position="13"/>
        <end position="169"/>
    </location>
</feature>
<dbReference type="InterPro" id="IPR019757">
    <property type="entry name" value="Pept_S26A_signal_pept_1_Lys-AS"/>
</dbReference>
<evidence type="ECO:0000256" key="6">
    <source>
        <dbReference type="PIRSR" id="PIRSR600223-1"/>
    </source>
</evidence>
<comment type="catalytic activity">
    <reaction evidence="1 7">
        <text>Cleavage of hydrophobic, N-terminal signal or leader sequences from secreted and periplasmic proteins.</text>
        <dbReference type="EC" id="3.4.21.89"/>
    </reaction>
</comment>
<dbReference type="GO" id="GO:0004252">
    <property type="term" value="F:serine-type endopeptidase activity"/>
    <property type="evidence" value="ECO:0007669"/>
    <property type="project" value="InterPro"/>
</dbReference>
<dbReference type="InterPro" id="IPR019533">
    <property type="entry name" value="Peptidase_S26"/>
</dbReference>
<evidence type="ECO:0000256" key="2">
    <source>
        <dbReference type="ARBA" id="ARBA00004401"/>
    </source>
</evidence>
<keyword evidence="7" id="KW-0472">Membrane</keyword>
<evidence type="ECO:0000256" key="4">
    <source>
        <dbReference type="ARBA" id="ARBA00013208"/>
    </source>
</evidence>
<dbReference type="NCBIfam" id="TIGR02227">
    <property type="entry name" value="sigpep_I_bact"/>
    <property type="match status" value="1"/>
</dbReference>
<comment type="caution">
    <text evidence="9">The sequence shown here is derived from an EMBL/GenBank/DDBJ whole genome shotgun (WGS) entry which is preliminary data.</text>
</comment>
<evidence type="ECO:0000256" key="3">
    <source>
        <dbReference type="ARBA" id="ARBA00009370"/>
    </source>
</evidence>
<organism evidence="9 10">
    <name type="scientific">Candidatus Cellulosilyticum pullistercoris</name>
    <dbReference type="NCBI Taxonomy" id="2838521"/>
    <lineage>
        <taxon>Bacteria</taxon>
        <taxon>Bacillati</taxon>
        <taxon>Bacillota</taxon>
        <taxon>Clostridia</taxon>
        <taxon>Lachnospirales</taxon>
        <taxon>Cellulosilyticaceae</taxon>
        <taxon>Cellulosilyticum</taxon>
    </lineage>
</organism>
<name>A0A9E2NM73_9FIRM</name>
<evidence type="ECO:0000259" key="8">
    <source>
        <dbReference type="Pfam" id="PF10502"/>
    </source>
</evidence>
<dbReference type="EMBL" id="JAHLFQ010000235">
    <property type="protein sequence ID" value="MBU3805067.1"/>
    <property type="molecule type" value="Genomic_DNA"/>
</dbReference>
<dbReference type="PANTHER" id="PTHR43390">
    <property type="entry name" value="SIGNAL PEPTIDASE I"/>
    <property type="match status" value="1"/>
</dbReference>
<dbReference type="GO" id="GO:0009003">
    <property type="term" value="F:signal peptidase activity"/>
    <property type="evidence" value="ECO:0007669"/>
    <property type="project" value="UniProtKB-EC"/>
</dbReference>
<evidence type="ECO:0000256" key="1">
    <source>
        <dbReference type="ARBA" id="ARBA00000677"/>
    </source>
</evidence>
<dbReference type="Pfam" id="PF10502">
    <property type="entry name" value="Peptidase_S26"/>
    <property type="match status" value="1"/>
</dbReference>
<dbReference type="CDD" id="cd06530">
    <property type="entry name" value="S26_SPase_I"/>
    <property type="match status" value="1"/>
</dbReference>
<feature type="transmembrane region" description="Helical" evidence="7">
    <location>
        <begin position="20"/>
        <end position="37"/>
    </location>
</feature>
<proteinExistence type="inferred from homology"/>
<gene>
    <name evidence="9" type="primary">lepB</name>
    <name evidence="9" type="ORF">H9872_09975</name>
</gene>
<dbReference type="PROSITE" id="PS00761">
    <property type="entry name" value="SPASE_I_3"/>
    <property type="match status" value="1"/>
</dbReference>
<comment type="subcellular location">
    <subcellularLocation>
        <location evidence="2">Cell membrane</location>
        <topology evidence="2">Single-pass type II membrane protein</topology>
    </subcellularLocation>
    <subcellularLocation>
        <location evidence="7">Membrane</location>
        <topology evidence="7">Single-pass type II membrane protein</topology>
    </subcellularLocation>
</comment>
<keyword evidence="5 7" id="KW-0378">Hydrolase</keyword>
<evidence type="ECO:0000313" key="10">
    <source>
        <dbReference type="Proteomes" id="UP000824229"/>
    </source>
</evidence>
<sequence>MNKKIESLKLIIETIKEPILAVLVAIVLIPSFIISNTKVPTESMMPAINPGDHLIVSRLPYYYRDPVRGEIVVFKYNDDFLIKRIIAVPGDQIDIKDNKVYINGELLDETAYLTKSVKTYLYAGSKVDFPYTIPDDYYFVMGDNRLNSKDSRVFGAIPRSSIIAKAGYRIFPLSIIGKIE</sequence>
<dbReference type="PRINTS" id="PR00727">
    <property type="entry name" value="LEADERPTASE"/>
</dbReference>
<dbReference type="PANTHER" id="PTHR43390:SF1">
    <property type="entry name" value="CHLOROPLAST PROCESSING PEPTIDASE"/>
    <property type="match status" value="1"/>
</dbReference>
<keyword evidence="7" id="KW-1133">Transmembrane helix</keyword>
<reference evidence="9" key="2">
    <citation type="submission" date="2021-04" db="EMBL/GenBank/DDBJ databases">
        <authorList>
            <person name="Gilroy R."/>
        </authorList>
    </citation>
    <scope>NUCLEOTIDE SEQUENCE</scope>
    <source>
        <strain evidence="9">B5-657</strain>
    </source>
</reference>
<accession>A0A9E2NM73</accession>
<dbReference type="GO" id="GO:0006465">
    <property type="term" value="P:signal peptide processing"/>
    <property type="evidence" value="ECO:0007669"/>
    <property type="project" value="InterPro"/>
</dbReference>
<dbReference type="InterPro" id="IPR000223">
    <property type="entry name" value="Pept_S26A_signal_pept_1"/>
</dbReference>
<comment type="similarity">
    <text evidence="3 7">Belongs to the peptidase S26 family.</text>
</comment>
<dbReference type="InterPro" id="IPR036286">
    <property type="entry name" value="LexA/Signal_pep-like_sf"/>
</dbReference>
<feature type="active site" evidence="6">
    <location>
        <position position="83"/>
    </location>
</feature>
<dbReference type="Proteomes" id="UP000824229">
    <property type="component" value="Unassembled WGS sequence"/>
</dbReference>
<keyword evidence="7" id="KW-0812">Transmembrane</keyword>
<dbReference type="InterPro" id="IPR019758">
    <property type="entry name" value="Pept_S26A_signal_pept_1_CS"/>
</dbReference>
<keyword evidence="7" id="KW-0645">Protease</keyword>
<dbReference type="Gene3D" id="2.10.109.10">
    <property type="entry name" value="Umud Fragment, subunit A"/>
    <property type="match status" value="1"/>
</dbReference>
<evidence type="ECO:0000313" key="9">
    <source>
        <dbReference type="EMBL" id="MBU3805067.1"/>
    </source>
</evidence>
<feature type="active site" evidence="6">
    <location>
        <position position="43"/>
    </location>
</feature>
<dbReference type="PROSITE" id="PS00760">
    <property type="entry name" value="SPASE_I_2"/>
    <property type="match status" value="1"/>
</dbReference>
<dbReference type="AlphaFoldDB" id="A0A9E2NM73"/>
<protein>
    <recommendedName>
        <fullName evidence="4 7">Signal peptidase I</fullName>
        <ecNumber evidence="4 7">3.4.21.89</ecNumber>
    </recommendedName>
</protein>
<dbReference type="GO" id="GO:0005886">
    <property type="term" value="C:plasma membrane"/>
    <property type="evidence" value="ECO:0007669"/>
    <property type="project" value="UniProtKB-SubCell"/>
</dbReference>
<dbReference type="SUPFAM" id="SSF51306">
    <property type="entry name" value="LexA/Signal peptidase"/>
    <property type="match status" value="1"/>
</dbReference>
<evidence type="ECO:0000256" key="5">
    <source>
        <dbReference type="ARBA" id="ARBA00022801"/>
    </source>
</evidence>
<evidence type="ECO:0000256" key="7">
    <source>
        <dbReference type="RuleBase" id="RU362042"/>
    </source>
</evidence>